<protein>
    <recommendedName>
        <fullName evidence="2">CxxC-x17-CxxC domain-containing protein</fullName>
    </recommendedName>
</protein>
<feature type="region of interest" description="Disordered" evidence="1">
    <location>
        <begin position="80"/>
        <end position="104"/>
    </location>
</feature>
<dbReference type="NCBIfam" id="TIGR04272">
    <property type="entry name" value="cxxc_cxxc_Mbark"/>
    <property type="match status" value="1"/>
</dbReference>
<dbReference type="Pfam" id="PF23477">
    <property type="entry name" value="zf_Tbcl_2"/>
    <property type="match status" value="1"/>
</dbReference>
<dbReference type="EMBL" id="MGFE01000025">
    <property type="protein sequence ID" value="OGL98038.1"/>
    <property type="molecule type" value="Genomic_DNA"/>
</dbReference>
<evidence type="ECO:0000313" key="4">
    <source>
        <dbReference type="Proteomes" id="UP000176501"/>
    </source>
</evidence>
<evidence type="ECO:0000313" key="3">
    <source>
        <dbReference type="EMBL" id="OGL98038.1"/>
    </source>
</evidence>
<organism evidence="3 4">
    <name type="scientific">Candidatus Uhrbacteria bacterium RIFOXYB2_FULL_57_15</name>
    <dbReference type="NCBI Taxonomy" id="1802422"/>
    <lineage>
        <taxon>Bacteria</taxon>
        <taxon>Candidatus Uhriibacteriota</taxon>
    </lineage>
</organism>
<accession>A0A1F7W6Q5</accession>
<feature type="compositionally biased region" description="Basic and acidic residues" evidence="1">
    <location>
        <begin position="80"/>
        <end position="89"/>
    </location>
</feature>
<name>A0A1F7W6Q5_9BACT</name>
<dbReference type="AlphaFoldDB" id="A0A1F7W6Q5"/>
<gene>
    <name evidence="3" type="ORF">A2304_00830</name>
</gene>
<proteinExistence type="predicted"/>
<feature type="region of interest" description="Disordered" evidence="1">
    <location>
        <begin position="1"/>
        <end position="49"/>
    </location>
</feature>
<comment type="caution">
    <text evidence="3">The sequence shown here is derived from an EMBL/GenBank/DDBJ whole genome shotgun (WGS) entry which is preliminary data.</text>
</comment>
<dbReference type="Proteomes" id="UP000176501">
    <property type="component" value="Unassembled WGS sequence"/>
</dbReference>
<feature type="compositionally biased region" description="Gly residues" evidence="1">
    <location>
        <begin position="16"/>
        <end position="39"/>
    </location>
</feature>
<evidence type="ECO:0000259" key="2">
    <source>
        <dbReference type="Pfam" id="PF23477"/>
    </source>
</evidence>
<feature type="domain" description="CxxC-x17-CxxC" evidence="2">
    <location>
        <begin position="47"/>
        <end position="79"/>
    </location>
</feature>
<evidence type="ECO:0000256" key="1">
    <source>
        <dbReference type="SAM" id="MobiDB-lite"/>
    </source>
</evidence>
<reference evidence="3 4" key="1">
    <citation type="journal article" date="2016" name="Nat. Commun.">
        <title>Thousands of microbial genomes shed light on interconnected biogeochemical processes in an aquifer system.</title>
        <authorList>
            <person name="Anantharaman K."/>
            <person name="Brown C.T."/>
            <person name="Hug L.A."/>
            <person name="Sharon I."/>
            <person name="Castelle C.J."/>
            <person name="Probst A.J."/>
            <person name="Thomas B.C."/>
            <person name="Singh A."/>
            <person name="Wilkins M.J."/>
            <person name="Karaoz U."/>
            <person name="Brodie E.L."/>
            <person name="Williams K.H."/>
            <person name="Hubbard S.S."/>
            <person name="Banfield J.F."/>
        </authorList>
    </citation>
    <scope>NUCLEOTIDE SEQUENCE [LARGE SCALE GENOMIC DNA]</scope>
</reference>
<sequence>MEKFYNTTAADRKGGKGGYKGGKSYGGGSGGAWKRGNAGGSDERPDMHPATCSSCGAACEVPFKPNGKKPIFCRNCFKKGEGTDQRYDRSSAPGKPAYVSTPRTGTEGIEKQLKALNEKMDLILEALMEPDEDEDEAKGE</sequence>
<dbReference type="InterPro" id="IPR026363">
    <property type="entry name" value="CxxC-x17-CxxC_dom"/>
</dbReference>